<comment type="caution">
    <text evidence="3">The sequence shown here is derived from an EMBL/GenBank/DDBJ whole genome shotgun (WGS) entry which is preliminary data.</text>
</comment>
<evidence type="ECO:0000313" key="3">
    <source>
        <dbReference type="EMBL" id="KKT72768.1"/>
    </source>
</evidence>
<dbReference type="Proteomes" id="UP000034835">
    <property type="component" value="Unassembled WGS sequence"/>
</dbReference>
<sequence>MFENIKKIFRKGASLKGLVYGNNSWISSPWAESERIKSYGSSVYVHACVKKRGEKFGQLINFNLKRRGSDKEISEHWILDLLDKPNNFQNKNEFFELYQTFKDLTGSVFVYLLKIGEGKNARVKEMHLLSPDKVTVVVNEETGLPAFYKYNNGKGGQTIYNADDVVASFYPNPIEFSKNSYKGFSSLMPLGKRVETEQQLVDYQYNILKNGGKVEGILKFKTEVMDLDKIEEVKVQYDQQFAEAKRSGRPLILYGDTEYEKVGQSMEELAYLDSLKFTRDDVLMIFGVPKTVLGLTDGVQKGNYDEANSMFIKDTIKPLIENCVTKLNEFLAPPDVLLDFVDPTPEDVDLKLKKIENGTANYYMTTNEKRALMNMEPLPDGDVILVPFSLTPMDTVTDPIEPTAEQKGLKKKLRHPLTNPIIRKQYYGEWIKLADRREGKMKIKLDDYLRAQRNRVLDNLSNQRFFTKALSNEVFDMRLEVGLGEKVIIDLIKKYLIQSGEDAMKFVGYDKPFIVTADLQAMIEKRNEFFAKEINRTTFDTLKRQFAEANDNNESRDQLVKRIRDTYGDISKGRATTIARTETLVASQTGKFSGYKQSGIDIKIWVAVMDDATRDSHASLDGEEKPIDMPFSNGLMYPGDESGSAEEVINCRCSV</sequence>
<proteinExistence type="predicted"/>
<feature type="region of interest" description="Disordered" evidence="1">
    <location>
        <begin position="617"/>
        <end position="639"/>
    </location>
</feature>
<dbReference type="AlphaFoldDB" id="A0A0G1JN19"/>
<feature type="domain" description="Phage head morphogenesis" evidence="2">
    <location>
        <begin position="548"/>
        <end position="655"/>
    </location>
</feature>
<dbReference type="InterPro" id="IPR006528">
    <property type="entry name" value="Phage_head_morphogenesis_dom"/>
</dbReference>
<protein>
    <submittedName>
        <fullName evidence="3">Phage portal protein, HK97</fullName>
    </submittedName>
</protein>
<accession>A0A0G1JN19</accession>
<feature type="compositionally biased region" description="Basic and acidic residues" evidence="1">
    <location>
        <begin position="617"/>
        <end position="627"/>
    </location>
</feature>
<evidence type="ECO:0000259" key="2">
    <source>
        <dbReference type="Pfam" id="PF04233"/>
    </source>
</evidence>
<dbReference type="EMBL" id="LCJG01000026">
    <property type="protein sequence ID" value="KKT72768.1"/>
    <property type="molecule type" value="Genomic_DNA"/>
</dbReference>
<dbReference type="NCBIfam" id="TIGR01641">
    <property type="entry name" value="phageSPP1_gp7"/>
    <property type="match status" value="1"/>
</dbReference>
<gene>
    <name evidence="3" type="ORF">UW68_C0026G0017</name>
</gene>
<reference evidence="3 4" key="1">
    <citation type="journal article" date="2015" name="Nature">
        <title>rRNA introns, odd ribosomes, and small enigmatic genomes across a large radiation of phyla.</title>
        <authorList>
            <person name="Brown C.T."/>
            <person name="Hug L.A."/>
            <person name="Thomas B.C."/>
            <person name="Sharon I."/>
            <person name="Castelle C.J."/>
            <person name="Singh A."/>
            <person name="Wilkins M.J."/>
            <person name="Williams K.H."/>
            <person name="Banfield J.F."/>
        </authorList>
    </citation>
    <scope>NUCLEOTIDE SEQUENCE [LARGE SCALE GENOMIC DNA]</scope>
</reference>
<evidence type="ECO:0000313" key="4">
    <source>
        <dbReference type="Proteomes" id="UP000034835"/>
    </source>
</evidence>
<organism evidence="3 4">
    <name type="scientific">Candidatus Collierbacteria bacterium GW2011_GWB1_44_6</name>
    <dbReference type="NCBI Taxonomy" id="1618384"/>
    <lineage>
        <taxon>Bacteria</taxon>
        <taxon>Candidatus Collieribacteriota</taxon>
    </lineage>
</organism>
<dbReference type="InterPro" id="IPR006944">
    <property type="entry name" value="Phage/GTA_portal"/>
</dbReference>
<dbReference type="Pfam" id="PF04860">
    <property type="entry name" value="Phage_portal"/>
    <property type="match status" value="1"/>
</dbReference>
<dbReference type="Pfam" id="PF04233">
    <property type="entry name" value="Phage_Mu_F"/>
    <property type="match status" value="1"/>
</dbReference>
<evidence type="ECO:0000256" key="1">
    <source>
        <dbReference type="SAM" id="MobiDB-lite"/>
    </source>
</evidence>
<dbReference type="InterPro" id="IPR006427">
    <property type="entry name" value="Portal_HK97"/>
</dbReference>
<dbReference type="NCBIfam" id="TIGR01537">
    <property type="entry name" value="portal_HK97"/>
    <property type="match status" value="1"/>
</dbReference>
<dbReference type="STRING" id="1618384.UW68_C0026G0017"/>
<name>A0A0G1JN19_9BACT</name>